<dbReference type="GO" id="GO:0004132">
    <property type="term" value="F:dCMP deaminase activity"/>
    <property type="evidence" value="ECO:0007669"/>
    <property type="project" value="TreeGrafter"/>
</dbReference>
<dbReference type="InterPro" id="IPR015517">
    <property type="entry name" value="dCMP_deaminase-rel"/>
</dbReference>
<proteinExistence type="inferred from homology"/>
<gene>
    <name evidence="7" type="ORF">J2793_006762</name>
</gene>
<dbReference type="NCBIfam" id="NF041025">
    <property type="entry name" value="antiphage_deaminase"/>
    <property type="match status" value="1"/>
</dbReference>
<dbReference type="InterPro" id="IPR016192">
    <property type="entry name" value="APOBEC/CMP_deaminase_Zn-bd"/>
</dbReference>
<evidence type="ECO:0000259" key="6">
    <source>
        <dbReference type="PROSITE" id="PS51747"/>
    </source>
</evidence>
<feature type="region of interest" description="Disordered" evidence="5">
    <location>
        <begin position="524"/>
        <end position="544"/>
    </location>
</feature>
<protein>
    <submittedName>
        <fullName evidence="7">Deoxycytidylate deaminase</fullName>
    </submittedName>
</protein>
<evidence type="ECO:0000256" key="1">
    <source>
        <dbReference type="ARBA" id="ARBA00006576"/>
    </source>
</evidence>
<dbReference type="PROSITE" id="PS00903">
    <property type="entry name" value="CYT_DCMP_DEAMINASES_1"/>
    <property type="match status" value="1"/>
</dbReference>
<name>A0AB73ITE4_9BURK</name>
<dbReference type="EMBL" id="JAURTK010000018">
    <property type="protein sequence ID" value="MDP9651287.1"/>
    <property type="molecule type" value="Genomic_DNA"/>
</dbReference>
<evidence type="ECO:0000313" key="8">
    <source>
        <dbReference type="Proteomes" id="UP001229486"/>
    </source>
</evidence>
<keyword evidence="3" id="KW-0378">Hydrolase</keyword>
<comment type="caution">
    <text evidence="7">The sequence shown here is derived from an EMBL/GenBank/DDBJ whole genome shotgun (WGS) entry which is preliminary data.</text>
</comment>
<dbReference type="Pfam" id="PF00383">
    <property type="entry name" value="dCMP_cyt_deam_1"/>
    <property type="match status" value="1"/>
</dbReference>
<reference evidence="7" key="1">
    <citation type="submission" date="2023-07" db="EMBL/GenBank/DDBJ databases">
        <title>Sorghum-associated microbial communities from plants grown in Nebraska, USA.</title>
        <authorList>
            <person name="Schachtman D."/>
        </authorList>
    </citation>
    <scope>NUCLEOTIDE SEQUENCE</scope>
    <source>
        <strain evidence="7">DS1061</strain>
    </source>
</reference>
<evidence type="ECO:0000256" key="4">
    <source>
        <dbReference type="ARBA" id="ARBA00022833"/>
    </source>
</evidence>
<dbReference type="GO" id="GO:0005737">
    <property type="term" value="C:cytoplasm"/>
    <property type="evidence" value="ECO:0007669"/>
    <property type="project" value="TreeGrafter"/>
</dbReference>
<evidence type="ECO:0000256" key="2">
    <source>
        <dbReference type="ARBA" id="ARBA00022723"/>
    </source>
</evidence>
<dbReference type="AlphaFoldDB" id="A0AB73ITE4"/>
<keyword evidence="4" id="KW-0862">Zinc</keyword>
<evidence type="ECO:0000313" key="7">
    <source>
        <dbReference type="EMBL" id="MDP9651287.1"/>
    </source>
</evidence>
<dbReference type="PROSITE" id="PS51747">
    <property type="entry name" value="CYT_DCMP_DEAMINASES_2"/>
    <property type="match status" value="1"/>
</dbReference>
<evidence type="ECO:0000256" key="5">
    <source>
        <dbReference type="SAM" id="MobiDB-lite"/>
    </source>
</evidence>
<dbReference type="PANTHER" id="PTHR11086">
    <property type="entry name" value="DEOXYCYTIDYLATE DEAMINASE-RELATED"/>
    <property type="match status" value="1"/>
</dbReference>
<keyword evidence="2" id="KW-0479">Metal-binding</keyword>
<dbReference type="InterPro" id="IPR002125">
    <property type="entry name" value="CMP_dCMP_dom"/>
</dbReference>
<dbReference type="RefSeq" id="WP_392395938.1">
    <property type="nucleotide sequence ID" value="NZ_JAURTK010000018.1"/>
</dbReference>
<dbReference type="Gene3D" id="3.40.140.10">
    <property type="entry name" value="Cytidine Deaminase, domain 2"/>
    <property type="match status" value="1"/>
</dbReference>
<dbReference type="Gene3D" id="3.40.50.300">
    <property type="entry name" value="P-loop containing nucleotide triphosphate hydrolases"/>
    <property type="match status" value="1"/>
</dbReference>
<accession>A0AB73ITE4</accession>
<sequence length="544" mass="60152">MKNNLAIVNRSSGRAKRQGLGDQKTIDNTRTPEVVIALCGPMGTPLHEVAETFQTLLEGTDYRYKKVNIIRLSQEIRRLTGMRDDVTSIRELIDAGNQLRADHDNAVLARVAIQQIALERAELNETDDAKQTDMFEGDGMAPDAVRPTKSERCCHIIDSVKHIDELRLLRSVYGDMLHVVGVYTPIELRLEKLAKRALKGEDVYKLIDRDSGEELAHGQRVQDTFPLSDFFLRADKATDSQLRARVKRFLDLMLGTRIATPTVQERAMYAAFSAARNSACLSRQVGAALTNERGNVISVGWNDVPKPFGGLYETQDAGDSFDTDHRCWNLDGGRCFNDSEKDVIAETVVKKMVDNGIITPEKQSAAYGLMRHDSQLKSLIEFSRAVHAEMHALLSAGATQGNEIRGGKLFVTTYPCHSCARHIVAAGISEVYFLEPYRKSLATKLHSDAITDRETDTDKVRIMPFDGVAPSRFLKFFSSHEGGRKNGSGTMNVRPAFPVTAITLEAISTLEGIALRQLQSSGLADDALPAQRSSGSEADPDKKM</sequence>
<evidence type="ECO:0000256" key="3">
    <source>
        <dbReference type="ARBA" id="ARBA00022801"/>
    </source>
</evidence>
<organism evidence="7 8">
    <name type="scientific">Paraburkholderia caledonica</name>
    <dbReference type="NCBI Taxonomy" id="134536"/>
    <lineage>
        <taxon>Bacteria</taxon>
        <taxon>Pseudomonadati</taxon>
        <taxon>Pseudomonadota</taxon>
        <taxon>Betaproteobacteria</taxon>
        <taxon>Burkholderiales</taxon>
        <taxon>Burkholderiaceae</taxon>
        <taxon>Paraburkholderia</taxon>
    </lineage>
</organism>
<feature type="domain" description="CMP/dCMP-type deaminase" evidence="6">
    <location>
        <begin position="262"/>
        <end position="448"/>
    </location>
</feature>
<dbReference type="GO" id="GO:0008270">
    <property type="term" value="F:zinc ion binding"/>
    <property type="evidence" value="ECO:0007669"/>
    <property type="project" value="InterPro"/>
</dbReference>
<dbReference type="SUPFAM" id="SSF53927">
    <property type="entry name" value="Cytidine deaminase-like"/>
    <property type="match status" value="1"/>
</dbReference>
<comment type="similarity">
    <text evidence="1">Belongs to the cytidine and deoxycytidylate deaminase family.</text>
</comment>
<dbReference type="Proteomes" id="UP001229486">
    <property type="component" value="Unassembled WGS sequence"/>
</dbReference>
<dbReference type="InterPro" id="IPR016193">
    <property type="entry name" value="Cytidine_deaminase-like"/>
</dbReference>
<dbReference type="PANTHER" id="PTHR11086:SF18">
    <property type="entry name" value="DEOXYCYTIDYLATE DEAMINASE"/>
    <property type="match status" value="1"/>
</dbReference>
<dbReference type="InterPro" id="IPR027417">
    <property type="entry name" value="P-loop_NTPase"/>
</dbReference>